<dbReference type="PIRSF" id="PIRSF000337">
    <property type="entry name" value="NTA_MOA"/>
    <property type="match status" value="1"/>
</dbReference>
<keyword evidence="4" id="KW-0503">Monooxygenase</keyword>
<proteinExistence type="inferred from homology"/>
<sequence>MSDTPFAVALELDADGAHPAAPSVSGPRSPRRATARAQTAERFGFTAVTFDDAPLPAGDVARLDAVQRAAFAAAVTSAIGLVPVAHVAYSEPFHVATQLASLDWASNGRAGWIAAASGTAAEAAAYGREALSDDELRRERDDVIEVARLLWDSWEDDAVIQDASTGRYLDADRLHYVDFEGASFSVKGPLITPRPPQGQLVVVAPAGTAGADVALVSGADIAEIADAAARARAGGAARVWAEVEVVLDARGVSAARRLDALGPWPGSGRLRYEGDAPGLVALLSGLAGAGSTAAASASSVDGVRLRVAELDVDLEELGRAVLPVLRDRIGFRSPRPGGTLRGALGLERPASRYASAPVRATVKELA</sequence>
<dbReference type="EMBL" id="JAWQEV010000001">
    <property type="protein sequence ID" value="MDW4571770.1"/>
    <property type="molecule type" value="Genomic_DNA"/>
</dbReference>
<gene>
    <name evidence="8" type="ORF">R8Z58_03160</name>
</gene>
<dbReference type="InterPro" id="IPR051260">
    <property type="entry name" value="Diverse_substr_monoxygenases"/>
</dbReference>
<dbReference type="Gene3D" id="3.20.20.30">
    <property type="entry name" value="Luciferase-like domain"/>
    <property type="match status" value="1"/>
</dbReference>
<keyword evidence="2" id="KW-0288">FMN</keyword>
<dbReference type="SUPFAM" id="SSF51679">
    <property type="entry name" value="Bacterial luciferase-like"/>
    <property type="match status" value="1"/>
</dbReference>
<dbReference type="RefSeq" id="WP_318352294.1">
    <property type="nucleotide sequence ID" value="NZ_JAWQEV010000001.1"/>
</dbReference>
<evidence type="ECO:0000256" key="2">
    <source>
        <dbReference type="ARBA" id="ARBA00022643"/>
    </source>
</evidence>
<comment type="similarity">
    <text evidence="5">Belongs to the NtaA/SnaA/DszA monooxygenase family.</text>
</comment>
<reference evidence="8 9" key="1">
    <citation type="submission" date="2023-11" db="EMBL/GenBank/DDBJ databases">
        <title>Draft genome sequence of Microbacterium arthrosphaerae JCM 30492.</title>
        <authorList>
            <person name="Zhang G."/>
            <person name="Ding Y."/>
        </authorList>
    </citation>
    <scope>NUCLEOTIDE SEQUENCE [LARGE SCALE GENOMIC DNA]</scope>
    <source>
        <strain evidence="8 9">JCM 30492</strain>
    </source>
</reference>
<evidence type="ECO:0000256" key="1">
    <source>
        <dbReference type="ARBA" id="ARBA00022630"/>
    </source>
</evidence>
<feature type="region of interest" description="Disordered" evidence="6">
    <location>
        <begin position="17"/>
        <end position="37"/>
    </location>
</feature>
<evidence type="ECO:0000256" key="6">
    <source>
        <dbReference type="SAM" id="MobiDB-lite"/>
    </source>
</evidence>
<keyword evidence="9" id="KW-1185">Reference proteome</keyword>
<feature type="domain" description="Luciferase-like" evidence="7">
    <location>
        <begin position="22"/>
        <end position="247"/>
    </location>
</feature>
<evidence type="ECO:0000256" key="4">
    <source>
        <dbReference type="ARBA" id="ARBA00023033"/>
    </source>
</evidence>
<dbReference type="PANTHER" id="PTHR30011:SF16">
    <property type="entry name" value="C2H2 FINGER DOMAIN TRANSCRIPTION FACTOR (EUROFUNG)-RELATED"/>
    <property type="match status" value="1"/>
</dbReference>
<dbReference type="PANTHER" id="PTHR30011">
    <property type="entry name" value="ALKANESULFONATE MONOOXYGENASE-RELATED"/>
    <property type="match status" value="1"/>
</dbReference>
<dbReference type="Proteomes" id="UP001283109">
    <property type="component" value="Unassembled WGS sequence"/>
</dbReference>
<dbReference type="InterPro" id="IPR011251">
    <property type="entry name" value="Luciferase-like_dom"/>
</dbReference>
<dbReference type="InterPro" id="IPR016215">
    <property type="entry name" value="NTA_MOA"/>
</dbReference>
<comment type="caution">
    <text evidence="8">The sequence shown here is derived from an EMBL/GenBank/DDBJ whole genome shotgun (WGS) entry which is preliminary data.</text>
</comment>
<evidence type="ECO:0000313" key="9">
    <source>
        <dbReference type="Proteomes" id="UP001283109"/>
    </source>
</evidence>
<evidence type="ECO:0000256" key="5">
    <source>
        <dbReference type="ARBA" id="ARBA00033748"/>
    </source>
</evidence>
<keyword evidence="1" id="KW-0285">Flavoprotein</keyword>
<accession>A0ABU4GXN2</accession>
<name>A0ABU4GXN2_9MICO</name>
<organism evidence="8 9">
    <name type="scientific">Microbacterium arthrosphaerae</name>
    <dbReference type="NCBI Taxonomy" id="792652"/>
    <lineage>
        <taxon>Bacteria</taxon>
        <taxon>Bacillati</taxon>
        <taxon>Actinomycetota</taxon>
        <taxon>Actinomycetes</taxon>
        <taxon>Micrococcales</taxon>
        <taxon>Microbacteriaceae</taxon>
        <taxon>Microbacterium</taxon>
    </lineage>
</organism>
<evidence type="ECO:0000259" key="7">
    <source>
        <dbReference type="Pfam" id="PF00296"/>
    </source>
</evidence>
<evidence type="ECO:0000313" key="8">
    <source>
        <dbReference type="EMBL" id="MDW4571770.1"/>
    </source>
</evidence>
<protein>
    <submittedName>
        <fullName evidence="8">LLM class flavin-dependent oxidoreductase</fullName>
    </submittedName>
</protein>
<dbReference type="InterPro" id="IPR036661">
    <property type="entry name" value="Luciferase-like_sf"/>
</dbReference>
<evidence type="ECO:0000256" key="3">
    <source>
        <dbReference type="ARBA" id="ARBA00023002"/>
    </source>
</evidence>
<dbReference type="Pfam" id="PF00296">
    <property type="entry name" value="Bac_luciferase"/>
    <property type="match status" value="1"/>
</dbReference>
<keyword evidence="3" id="KW-0560">Oxidoreductase</keyword>